<dbReference type="RefSeq" id="WP_226935512.1">
    <property type="nucleotide sequence ID" value="NZ_JACDXX010000009.1"/>
</dbReference>
<dbReference type="InterPro" id="IPR053172">
    <property type="entry name" value="Tn903_transposase"/>
</dbReference>
<reference evidence="2 3" key="1">
    <citation type="submission" date="2020-07" db="EMBL/GenBank/DDBJ databases">
        <title>Pseudogemmobacter sp. nov., isolated from poultry manure in Taiwan.</title>
        <authorList>
            <person name="Lin S.-Y."/>
            <person name="Tang Y.-S."/>
            <person name="Young C.-C."/>
        </authorList>
    </citation>
    <scope>NUCLEOTIDE SEQUENCE [LARGE SCALE GENOMIC DNA]</scope>
    <source>
        <strain evidence="2 3">CC-YST710</strain>
    </source>
</reference>
<name>A0ABS8CMA6_9RHOB</name>
<dbReference type="EMBL" id="JACDXX010000009">
    <property type="protein sequence ID" value="MCB5410523.1"/>
    <property type="molecule type" value="Genomic_DNA"/>
</dbReference>
<protein>
    <submittedName>
        <fullName evidence="2">IS5 family transposase</fullName>
    </submittedName>
</protein>
<dbReference type="InterPro" id="IPR025668">
    <property type="entry name" value="Tnp_DDE_dom"/>
</dbReference>
<organism evidence="2 3">
    <name type="scientific">Pseudogemmobacter faecipullorum</name>
    <dbReference type="NCBI Taxonomy" id="2755041"/>
    <lineage>
        <taxon>Bacteria</taxon>
        <taxon>Pseudomonadati</taxon>
        <taxon>Pseudomonadota</taxon>
        <taxon>Alphaproteobacteria</taxon>
        <taxon>Rhodobacterales</taxon>
        <taxon>Paracoccaceae</taxon>
        <taxon>Pseudogemmobacter</taxon>
    </lineage>
</organism>
<sequence>MTYPSKPRYKTSNWRAYNHSLKQRGSLTVWLDADMEWEARPSGKRGRQQAYSDAAIQACLTLKVLFGLPLRQATGFMESLLNLSGLPWSVPDFSTLSRRQKTLNVAIPYRRRENLHLLIDSTGIKAEGEGEWQRRKHGGSKRRVWRKIHIAIDEETLEIRAVEVTSSAIGDAPILPELLDQIDPSDSISSVTADGAFDTRACHDAIAARGATAVIPPRKNARFWKPSSDGAKARNEALRTCKRLGRSIWRNWSRYHRRSRVETKMNCIKQLGQRLMAKAFDRQVAEVQVRVAILNRFTALGTPITAAVA</sequence>
<accession>A0ABS8CMA6</accession>
<evidence type="ECO:0000259" key="1">
    <source>
        <dbReference type="Pfam" id="PF13737"/>
    </source>
</evidence>
<dbReference type="Proteomes" id="UP001198571">
    <property type="component" value="Unassembled WGS sequence"/>
</dbReference>
<dbReference type="NCBIfam" id="NF033579">
    <property type="entry name" value="transpos_IS5_2"/>
    <property type="match status" value="1"/>
</dbReference>
<feature type="domain" description="Transposase DDE" evidence="1">
    <location>
        <begin position="22"/>
        <end position="129"/>
    </location>
</feature>
<evidence type="ECO:0000313" key="2">
    <source>
        <dbReference type="EMBL" id="MCB5410523.1"/>
    </source>
</evidence>
<gene>
    <name evidence="2" type="ORF">H0485_10985</name>
</gene>
<evidence type="ECO:0000313" key="3">
    <source>
        <dbReference type="Proteomes" id="UP001198571"/>
    </source>
</evidence>
<proteinExistence type="predicted"/>
<dbReference type="PANTHER" id="PTHR34631">
    <property type="match status" value="1"/>
</dbReference>
<dbReference type="PANTHER" id="PTHR34631:SF3">
    <property type="entry name" value="ISSOD12 TRANSPOSASE TNPA_ISSOD12"/>
    <property type="match status" value="1"/>
</dbReference>
<keyword evidence="3" id="KW-1185">Reference proteome</keyword>
<dbReference type="Pfam" id="PF13737">
    <property type="entry name" value="DDE_Tnp_1_5"/>
    <property type="match status" value="1"/>
</dbReference>
<dbReference type="InterPro" id="IPR053520">
    <property type="entry name" value="Transposase_Tn903"/>
</dbReference>
<comment type="caution">
    <text evidence="2">The sequence shown here is derived from an EMBL/GenBank/DDBJ whole genome shotgun (WGS) entry which is preliminary data.</text>
</comment>